<evidence type="ECO:0000313" key="4">
    <source>
        <dbReference type="Proteomes" id="UP000019140"/>
    </source>
</evidence>
<evidence type="ECO:0000256" key="1">
    <source>
        <dbReference type="ARBA" id="ARBA00009570"/>
    </source>
</evidence>
<feature type="non-terminal residue" evidence="3">
    <location>
        <position position="1"/>
    </location>
</feature>
<dbReference type="PANTHER" id="PTHR41534">
    <property type="entry name" value="BLR3401 PROTEIN"/>
    <property type="match status" value="1"/>
</dbReference>
<keyword evidence="2" id="KW-0560">Oxidoreductase</keyword>
<name>W4LQZ5_9BACT</name>
<evidence type="ECO:0008006" key="5">
    <source>
        <dbReference type="Google" id="ProtNLM"/>
    </source>
</evidence>
<dbReference type="InterPro" id="IPR000391">
    <property type="entry name" value="Rng_hydr_dOase-bsu"/>
</dbReference>
<sequence>SGMAWAEDPPSRTRHFISNVEVITTERANEVRVYSNFLAYRSRLEGLEGEEDFFAGRREDILRREHGEWKIAQRRIIFDGLVLNAQNLSIFF</sequence>
<dbReference type="GO" id="GO:0019380">
    <property type="term" value="P:3-phenylpropionate catabolic process"/>
    <property type="evidence" value="ECO:0007669"/>
    <property type="project" value="TreeGrafter"/>
</dbReference>
<dbReference type="PANTHER" id="PTHR41534:SF2">
    <property type="entry name" value="3-PHENYLPROPIONATE_CINNAMIC ACID DIOXYGENASE SUBUNIT BETA"/>
    <property type="match status" value="1"/>
</dbReference>
<dbReference type="GO" id="GO:0016491">
    <property type="term" value="F:oxidoreductase activity"/>
    <property type="evidence" value="ECO:0007669"/>
    <property type="project" value="UniProtKB-KW"/>
</dbReference>
<dbReference type="HOGENOM" id="CLU_2404455_0_0_7"/>
<proteinExistence type="inferred from homology"/>
<protein>
    <recommendedName>
        <fullName evidence="5">3-phenylpropionate dioxygenase</fullName>
    </recommendedName>
</protein>
<comment type="caution">
    <text evidence="3">The sequence shown here is derived from an EMBL/GenBank/DDBJ whole genome shotgun (WGS) entry which is preliminary data.</text>
</comment>
<dbReference type="Proteomes" id="UP000019140">
    <property type="component" value="Unassembled WGS sequence"/>
</dbReference>
<dbReference type="SUPFAM" id="SSF54427">
    <property type="entry name" value="NTF2-like"/>
    <property type="match status" value="1"/>
</dbReference>
<gene>
    <name evidence="3" type="ORF">ETSY2_39410</name>
</gene>
<dbReference type="Gene3D" id="3.10.450.50">
    <property type="match status" value="1"/>
</dbReference>
<evidence type="ECO:0000256" key="2">
    <source>
        <dbReference type="ARBA" id="ARBA00023002"/>
    </source>
</evidence>
<dbReference type="InterPro" id="IPR032710">
    <property type="entry name" value="NTF2-like_dom_sf"/>
</dbReference>
<dbReference type="EMBL" id="AZHX01001746">
    <property type="protein sequence ID" value="ETX00280.1"/>
    <property type="molecule type" value="Genomic_DNA"/>
</dbReference>
<dbReference type="Pfam" id="PF00866">
    <property type="entry name" value="Ring_hydroxyl_B"/>
    <property type="match status" value="1"/>
</dbReference>
<accession>W4LQZ5</accession>
<organism evidence="3 4">
    <name type="scientific">Candidatus Entotheonella gemina</name>
    <dbReference type="NCBI Taxonomy" id="1429439"/>
    <lineage>
        <taxon>Bacteria</taxon>
        <taxon>Pseudomonadati</taxon>
        <taxon>Nitrospinota/Tectimicrobiota group</taxon>
        <taxon>Candidatus Tectimicrobiota</taxon>
        <taxon>Candidatus Entotheonellia</taxon>
        <taxon>Candidatus Entotheonellales</taxon>
        <taxon>Candidatus Entotheonellaceae</taxon>
        <taxon>Candidatus Entotheonella</taxon>
    </lineage>
</organism>
<dbReference type="AlphaFoldDB" id="W4LQZ5"/>
<keyword evidence="4" id="KW-1185">Reference proteome</keyword>
<evidence type="ECO:0000313" key="3">
    <source>
        <dbReference type="EMBL" id="ETX00280.1"/>
    </source>
</evidence>
<reference evidence="3 4" key="1">
    <citation type="journal article" date="2014" name="Nature">
        <title>An environmental bacterial taxon with a large and distinct metabolic repertoire.</title>
        <authorList>
            <person name="Wilson M.C."/>
            <person name="Mori T."/>
            <person name="Ruckert C."/>
            <person name="Uria A.R."/>
            <person name="Helf M.J."/>
            <person name="Takada K."/>
            <person name="Gernert C."/>
            <person name="Steffens U.A."/>
            <person name="Heycke N."/>
            <person name="Schmitt S."/>
            <person name="Rinke C."/>
            <person name="Helfrich E.J."/>
            <person name="Brachmann A.O."/>
            <person name="Gurgui C."/>
            <person name="Wakimoto T."/>
            <person name="Kracht M."/>
            <person name="Crusemann M."/>
            <person name="Hentschel U."/>
            <person name="Abe I."/>
            <person name="Matsunaga S."/>
            <person name="Kalinowski J."/>
            <person name="Takeyama H."/>
            <person name="Piel J."/>
        </authorList>
    </citation>
    <scope>NUCLEOTIDE SEQUENCE [LARGE SCALE GENOMIC DNA]</scope>
    <source>
        <strain evidence="4">TSY2</strain>
    </source>
</reference>
<comment type="similarity">
    <text evidence="1">Belongs to the bacterial ring-hydroxylating dioxygenase beta subunit family.</text>
</comment>